<dbReference type="EMBL" id="OP311538">
    <property type="protein sequence ID" value="WAK86066.1"/>
    <property type="molecule type" value="mRNA"/>
</dbReference>
<keyword evidence="3" id="KW-0804">Transcription</keyword>
<dbReference type="Pfam" id="PF22754">
    <property type="entry name" value="bHLH-TF_ACT-like_plant"/>
    <property type="match status" value="1"/>
</dbReference>
<keyword evidence="4" id="KW-0539">Nucleus</keyword>
<dbReference type="GO" id="GO:0005634">
    <property type="term" value="C:nucleus"/>
    <property type="evidence" value="ECO:0007669"/>
    <property type="project" value="UniProtKB-SubCell"/>
</dbReference>
<dbReference type="Gene3D" id="4.10.280.10">
    <property type="entry name" value="Helix-loop-helix DNA-binding domain"/>
    <property type="match status" value="1"/>
</dbReference>
<dbReference type="InterPro" id="IPR011598">
    <property type="entry name" value="bHLH_dom"/>
</dbReference>
<evidence type="ECO:0000313" key="7">
    <source>
        <dbReference type="EMBL" id="WAK86066.1"/>
    </source>
</evidence>
<keyword evidence="5" id="KW-0175">Coiled coil</keyword>
<feature type="coiled-coil region" evidence="5">
    <location>
        <begin position="333"/>
        <end position="360"/>
    </location>
</feature>
<dbReference type="Pfam" id="PF14215">
    <property type="entry name" value="bHLH-MYC_N"/>
    <property type="match status" value="1"/>
</dbReference>
<dbReference type="InterPro" id="IPR025610">
    <property type="entry name" value="MYC/MYB_N"/>
</dbReference>
<dbReference type="SUPFAM" id="SSF47459">
    <property type="entry name" value="HLH, helix-loop-helix DNA-binding domain"/>
    <property type="match status" value="1"/>
</dbReference>
<dbReference type="InterPro" id="IPR051358">
    <property type="entry name" value="TF_AMS/ICE1/BHLH6-like"/>
</dbReference>
<dbReference type="Pfam" id="PF00010">
    <property type="entry name" value="HLH"/>
    <property type="match status" value="1"/>
</dbReference>
<evidence type="ECO:0000256" key="4">
    <source>
        <dbReference type="ARBA" id="ARBA00023242"/>
    </source>
</evidence>
<dbReference type="CDD" id="cd11443">
    <property type="entry name" value="bHLH_AtAMS_like"/>
    <property type="match status" value="1"/>
</dbReference>
<feature type="domain" description="BHLH" evidence="6">
    <location>
        <begin position="294"/>
        <end position="343"/>
    </location>
</feature>
<name>A0A9E8Z826_NOTNI</name>
<evidence type="ECO:0000259" key="6">
    <source>
        <dbReference type="PROSITE" id="PS50888"/>
    </source>
</evidence>
<evidence type="ECO:0000256" key="1">
    <source>
        <dbReference type="ARBA" id="ARBA00004123"/>
    </source>
</evidence>
<sequence length="495" mass="56441">MKALERALEWLRPLVETKAWDYCVVWKFGEYPSGFIEWMGCCCSGASGHHINVKPIDREQNHYFAACNCRDSYFYHPPRTDACEALARFPLSIPLYSGIHGEVVKSNQPKWLSPNEGLDSNHSKDSNGTRLFIPVVGGLLELFNRNEIHKDPKIIDFIIDQFNLCLEKEALDINNSFTTNFFENPPDSSSFNKYFCLQSLNSVCKSQFHSSVSIPYRTLTFQGLSMGSNPTNEEPSCYSGLDIVPVVQSVNDYLVSKKPKCDETKQQNSFNLDSDNHAITAEDSKSGQRIQKDHHKSKNLITERNRRNRINDGLYALRAVVPKISKMDKTAILGDAIEYIEELQKKVVELQDELKENEEGHNKKIAHFLNSELSRTRQGIDNSSATEQKQHVSGVDDIKLMEVQVEVKQIDTRHFLLKFAYKQKRGGFVKLMEALNFLELQLLDANVNTFDGNVMSIFTVEAADKEKVHEVKTLRDQLIELTSAKFQVVVMESKK</sequence>
<evidence type="ECO:0000256" key="5">
    <source>
        <dbReference type="SAM" id="Coils"/>
    </source>
</evidence>
<organism evidence="7">
    <name type="scientific">Nothapodytes nimmoniana</name>
    <name type="common">Nothapodytes foetida</name>
    <dbReference type="NCBI Taxonomy" id="159386"/>
    <lineage>
        <taxon>Eukaryota</taxon>
        <taxon>Viridiplantae</taxon>
        <taxon>Streptophyta</taxon>
        <taxon>Embryophyta</taxon>
        <taxon>Tracheophyta</taxon>
        <taxon>Spermatophyta</taxon>
        <taxon>Magnoliopsida</taxon>
        <taxon>eudicotyledons</taxon>
        <taxon>Gunneridae</taxon>
        <taxon>Pentapetalae</taxon>
        <taxon>asterids</taxon>
        <taxon>lamiids</taxon>
        <taxon>Icacinales</taxon>
        <taxon>Icacinaceae</taxon>
        <taxon>Nothapodytes</taxon>
    </lineage>
</organism>
<dbReference type="PROSITE" id="PS50888">
    <property type="entry name" value="BHLH"/>
    <property type="match status" value="1"/>
</dbReference>
<dbReference type="AlphaFoldDB" id="A0A9E8Z826"/>
<dbReference type="SMART" id="SM00353">
    <property type="entry name" value="HLH"/>
    <property type="match status" value="1"/>
</dbReference>
<dbReference type="PANTHER" id="PTHR31945">
    <property type="entry name" value="TRANSCRIPTION FACTOR SCREAM2-RELATED"/>
    <property type="match status" value="1"/>
</dbReference>
<dbReference type="GO" id="GO:0043565">
    <property type="term" value="F:sequence-specific DNA binding"/>
    <property type="evidence" value="ECO:0007669"/>
    <property type="project" value="TreeGrafter"/>
</dbReference>
<dbReference type="GO" id="GO:0003700">
    <property type="term" value="F:DNA-binding transcription factor activity"/>
    <property type="evidence" value="ECO:0007669"/>
    <property type="project" value="TreeGrafter"/>
</dbReference>
<evidence type="ECO:0000256" key="2">
    <source>
        <dbReference type="ARBA" id="ARBA00023015"/>
    </source>
</evidence>
<dbReference type="GO" id="GO:0046983">
    <property type="term" value="F:protein dimerization activity"/>
    <property type="evidence" value="ECO:0007669"/>
    <property type="project" value="InterPro"/>
</dbReference>
<proteinExistence type="evidence at transcript level"/>
<evidence type="ECO:0000256" key="3">
    <source>
        <dbReference type="ARBA" id="ARBA00023163"/>
    </source>
</evidence>
<accession>A0A9E8Z826</accession>
<dbReference type="InterPro" id="IPR054502">
    <property type="entry name" value="bHLH-TF_ACT-like_plant"/>
</dbReference>
<reference evidence="7" key="1">
    <citation type="submission" date="2022-08" db="EMBL/GenBank/DDBJ databases">
        <title>Phylogenomics of transcriptionally active AP2/ERF and bHLH transcription factors and their promoter regions regulating camptothecin biosynthesis in Nothapodytes nimmoniana.</title>
        <authorList>
            <person name="Godbole R.C."/>
            <person name="Pable A.A."/>
            <person name="Singh S."/>
            <person name="Barvkar V.T."/>
        </authorList>
    </citation>
    <scope>NUCLEOTIDE SEQUENCE</scope>
</reference>
<dbReference type="InterPro" id="IPR036638">
    <property type="entry name" value="HLH_DNA-bd_sf"/>
</dbReference>
<comment type="subcellular location">
    <subcellularLocation>
        <location evidence="1">Nucleus</location>
    </subcellularLocation>
</comment>
<protein>
    <submittedName>
        <fullName evidence="7">Transcription factor bHLH20</fullName>
    </submittedName>
</protein>
<keyword evidence="2" id="KW-0805">Transcription regulation</keyword>
<dbReference type="PANTHER" id="PTHR31945:SF63">
    <property type="entry name" value="TRANSCRIPTION FACTOR BHLH90"/>
    <property type="match status" value="1"/>
</dbReference>